<dbReference type="PANTHER" id="PTHR22904:SF523">
    <property type="entry name" value="STRESS-INDUCED-PHOSPHOPROTEIN 1"/>
    <property type="match status" value="1"/>
</dbReference>
<feature type="region of interest" description="Disordered" evidence="3">
    <location>
        <begin position="152"/>
        <end position="196"/>
    </location>
</feature>
<proteinExistence type="predicted"/>
<reference evidence="4 5" key="1">
    <citation type="submission" date="2019-06" db="EMBL/GenBank/DDBJ databases">
        <title>Discovery of a novel chromosome fission-fusion reversal in muntjac.</title>
        <authorList>
            <person name="Mudd A.B."/>
            <person name="Bredeson J.V."/>
            <person name="Baum R."/>
            <person name="Hockemeyer D."/>
            <person name="Rokhsar D.S."/>
        </authorList>
    </citation>
    <scope>NUCLEOTIDE SEQUENCE [LARGE SCALE GENOMIC DNA]</scope>
    <source>
        <strain evidence="4">UCam_UCB_Mr</strain>
        <tissue evidence="4">Fibroblast cell line</tissue>
    </source>
</reference>
<keyword evidence="2" id="KW-0802">TPR repeat</keyword>
<evidence type="ECO:0000313" key="5">
    <source>
        <dbReference type="Proteomes" id="UP000326062"/>
    </source>
</evidence>
<dbReference type="Proteomes" id="UP000326062">
    <property type="component" value="Chromosome 6"/>
</dbReference>
<keyword evidence="5" id="KW-1185">Reference proteome</keyword>
<dbReference type="InterPro" id="IPR011990">
    <property type="entry name" value="TPR-like_helical_dom_sf"/>
</dbReference>
<keyword evidence="1" id="KW-0677">Repeat</keyword>
<dbReference type="PANTHER" id="PTHR22904">
    <property type="entry name" value="TPR REPEAT CONTAINING PROTEIN"/>
    <property type="match status" value="1"/>
</dbReference>
<name>A0A5N3XPE9_MUNRE</name>
<feature type="non-terminal residue" evidence="4">
    <location>
        <position position="1"/>
    </location>
</feature>
<dbReference type="EMBL" id="VCEB01000006">
    <property type="protein sequence ID" value="KAB0375817.1"/>
    <property type="molecule type" value="Genomic_DNA"/>
</dbReference>
<dbReference type="SUPFAM" id="SSF48452">
    <property type="entry name" value="TPR-like"/>
    <property type="match status" value="1"/>
</dbReference>
<dbReference type="Gene3D" id="1.25.40.10">
    <property type="entry name" value="Tetratricopeptide repeat domain"/>
    <property type="match status" value="1"/>
</dbReference>
<evidence type="ECO:0000256" key="1">
    <source>
        <dbReference type="ARBA" id="ARBA00022737"/>
    </source>
</evidence>
<feature type="region of interest" description="Disordered" evidence="3">
    <location>
        <begin position="21"/>
        <end position="50"/>
    </location>
</feature>
<gene>
    <name evidence="4" type="ORF">FD755_012460</name>
</gene>
<accession>A0A5N3XPE9</accession>
<sequence>KGDKALSAGDMNDAAQYRVLSSNSSESFTKKGDHQKAYKDGDKTVDLKPDWGNSSIPQKHLNMKQIILNPQLKDGLQNMEPRSAETNFKNFIMSGLYQKLGSDSRTRTLLMDPTYQELMEQHTTGRLTRAKTARSVGHDYPQCLLQGDLGSMDEEEEAEMPPPPPSSPKKETKPEPMEENLPENKKHQHQDPTNMTQMTNQGARYFTKDDQSESQEICEKAFEERLNNYTQIGRAYSMEGKYKDAVHFCKSLAEHQTLHYINPVSCLLRRTLGVSAALKDCEKYIQLELTLTKGYPWKADALRINKVKPLIGQESTKDYTKAMDVRYKALDLDPNCKEVADSHHGYTVLQNHQHNSLEDVK</sequence>
<protein>
    <submittedName>
        <fullName evidence="4">Uncharacterized protein</fullName>
    </submittedName>
</protein>
<dbReference type="GO" id="GO:0051879">
    <property type="term" value="F:Hsp90 protein binding"/>
    <property type="evidence" value="ECO:0007669"/>
    <property type="project" value="TreeGrafter"/>
</dbReference>
<dbReference type="AlphaFoldDB" id="A0A5N3XPE9"/>
<evidence type="ECO:0000313" key="4">
    <source>
        <dbReference type="EMBL" id="KAB0375817.1"/>
    </source>
</evidence>
<evidence type="ECO:0000256" key="2">
    <source>
        <dbReference type="ARBA" id="ARBA00022803"/>
    </source>
</evidence>
<comment type="caution">
    <text evidence="4">The sequence shown here is derived from an EMBL/GenBank/DDBJ whole genome shotgun (WGS) entry which is preliminary data.</text>
</comment>
<feature type="compositionally biased region" description="Basic and acidic residues" evidence="3">
    <location>
        <begin position="28"/>
        <end position="49"/>
    </location>
</feature>
<organism evidence="4 5">
    <name type="scientific">Muntiacus reevesi</name>
    <name type="common">Reeves' muntjac</name>
    <name type="synonym">Cervus reevesi</name>
    <dbReference type="NCBI Taxonomy" id="9886"/>
    <lineage>
        <taxon>Eukaryota</taxon>
        <taxon>Metazoa</taxon>
        <taxon>Chordata</taxon>
        <taxon>Craniata</taxon>
        <taxon>Vertebrata</taxon>
        <taxon>Euteleostomi</taxon>
        <taxon>Mammalia</taxon>
        <taxon>Eutheria</taxon>
        <taxon>Laurasiatheria</taxon>
        <taxon>Artiodactyla</taxon>
        <taxon>Ruminantia</taxon>
        <taxon>Pecora</taxon>
        <taxon>Cervidae</taxon>
        <taxon>Muntiacinae</taxon>
        <taxon>Muntiacus</taxon>
    </lineage>
</organism>
<evidence type="ECO:0000256" key="3">
    <source>
        <dbReference type="SAM" id="MobiDB-lite"/>
    </source>
</evidence>